<keyword evidence="2" id="KW-1185">Reference proteome</keyword>
<reference evidence="1" key="2">
    <citation type="submission" date="2020-05" db="UniProtKB">
        <authorList>
            <consortium name="EnsemblMetazoa"/>
        </authorList>
    </citation>
    <scope>IDENTIFICATION</scope>
    <source>
        <strain evidence="1">maculatus3</strain>
    </source>
</reference>
<organism evidence="1 2">
    <name type="scientific">Anopheles maculatus</name>
    <dbReference type="NCBI Taxonomy" id="74869"/>
    <lineage>
        <taxon>Eukaryota</taxon>
        <taxon>Metazoa</taxon>
        <taxon>Ecdysozoa</taxon>
        <taxon>Arthropoda</taxon>
        <taxon>Hexapoda</taxon>
        <taxon>Insecta</taxon>
        <taxon>Pterygota</taxon>
        <taxon>Neoptera</taxon>
        <taxon>Endopterygota</taxon>
        <taxon>Diptera</taxon>
        <taxon>Nematocera</taxon>
        <taxon>Culicoidea</taxon>
        <taxon>Culicidae</taxon>
        <taxon>Anophelinae</taxon>
        <taxon>Anopheles</taxon>
        <taxon>Anopheles maculatus group</taxon>
    </lineage>
</organism>
<name>A0A182T6F0_9DIPT</name>
<protein>
    <submittedName>
        <fullName evidence="1">Uncharacterized protein</fullName>
    </submittedName>
</protein>
<dbReference type="AlphaFoldDB" id="A0A182T6F0"/>
<dbReference type="EnsemblMetazoa" id="AMAM020581-RA">
    <property type="protein sequence ID" value="AMAM020581-PA"/>
    <property type="gene ID" value="AMAM020581"/>
</dbReference>
<reference evidence="2" key="1">
    <citation type="submission" date="2013-09" db="EMBL/GenBank/DDBJ databases">
        <title>The Genome Sequence of Anopheles maculatus species B.</title>
        <authorList>
            <consortium name="The Broad Institute Genomics Platform"/>
            <person name="Neafsey D.E."/>
            <person name="Besansky N."/>
            <person name="Howell P."/>
            <person name="Walton C."/>
            <person name="Young S.K."/>
            <person name="Zeng Q."/>
            <person name="Gargeya S."/>
            <person name="Fitzgerald M."/>
            <person name="Haas B."/>
            <person name="Abouelleil A."/>
            <person name="Allen A.W."/>
            <person name="Alvarado L."/>
            <person name="Arachchi H.M."/>
            <person name="Berlin A.M."/>
            <person name="Chapman S.B."/>
            <person name="Gainer-Dewar J."/>
            <person name="Goldberg J."/>
            <person name="Griggs A."/>
            <person name="Gujja S."/>
            <person name="Hansen M."/>
            <person name="Howarth C."/>
            <person name="Imamovic A."/>
            <person name="Ireland A."/>
            <person name="Larimer J."/>
            <person name="McCowan C."/>
            <person name="Murphy C."/>
            <person name="Pearson M."/>
            <person name="Poon T.W."/>
            <person name="Priest M."/>
            <person name="Roberts A."/>
            <person name="Saif S."/>
            <person name="Shea T."/>
            <person name="Sisk P."/>
            <person name="Sykes S."/>
            <person name="Wortman J."/>
            <person name="Nusbaum C."/>
            <person name="Birren B."/>
        </authorList>
    </citation>
    <scope>NUCLEOTIDE SEQUENCE [LARGE SCALE GENOMIC DNA]</scope>
    <source>
        <strain evidence="2">maculatus3</strain>
    </source>
</reference>
<dbReference type="VEuPathDB" id="VectorBase:AMAM020581"/>
<sequence length="187" mass="19955">MGSSVDESAAAGVVGSKVELHRQGSLVDELVEEAEASWEEVAHNSSAQFLRLCNSTAELLPQDSWEVGLVVLIHRSCNSTVGLLRPDSLVGASVEVLLEAVSVVVAHSSSGQFLHSYSSTVELHQQDSSVDESAVEEVVELVEVSVAVGRNSSVQFHHWCNSMAGLHRPGSLVDELVVEVEDALVVE</sequence>
<accession>A0A182T6F0</accession>
<dbReference type="Proteomes" id="UP000075901">
    <property type="component" value="Unassembled WGS sequence"/>
</dbReference>
<proteinExistence type="predicted"/>
<evidence type="ECO:0000313" key="2">
    <source>
        <dbReference type="Proteomes" id="UP000075901"/>
    </source>
</evidence>
<evidence type="ECO:0000313" key="1">
    <source>
        <dbReference type="EnsemblMetazoa" id="AMAM020581-PA"/>
    </source>
</evidence>